<reference evidence="1 2" key="1">
    <citation type="submission" date="2010-07" db="EMBL/GenBank/DDBJ databases">
        <authorList>
            <person name="Muzny D."/>
            <person name="Qin X."/>
            <person name="Deng J."/>
            <person name="Jiang H."/>
            <person name="Liu Y."/>
            <person name="Qu J."/>
            <person name="Song X.-Z."/>
            <person name="Zhang L."/>
            <person name="Thornton R."/>
            <person name="Coyle M."/>
            <person name="Francisco L."/>
            <person name="Jackson L."/>
            <person name="Javaid M."/>
            <person name="Korchina V."/>
            <person name="Kovar C."/>
            <person name="Mata R."/>
            <person name="Mathew T."/>
            <person name="Ngo R."/>
            <person name="Nguyen L."/>
            <person name="Nguyen N."/>
            <person name="Okwuonu G."/>
            <person name="Ongeri F."/>
            <person name="Pham C."/>
            <person name="Simmons D."/>
            <person name="Wilczek-Boney K."/>
            <person name="Hale W."/>
            <person name="Jakkamsetti A."/>
            <person name="Pham P."/>
            <person name="Ruth R."/>
            <person name="San Lucas F."/>
            <person name="Warren J."/>
            <person name="Zhang J."/>
            <person name="Zhao Z."/>
            <person name="Zhou C."/>
            <person name="Zhu D."/>
            <person name="Lee S."/>
            <person name="Bess C."/>
            <person name="Blankenburg K."/>
            <person name="Forbes L."/>
            <person name="Fu Q."/>
            <person name="Gubbala S."/>
            <person name="Hirani K."/>
            <person name="Jayaseelan J.C."/>
            <person name="Lara F."/>
            <person name="Munidasa M."/>
            <person name="Palculict T."/>
            <person name="Patil S."/>
            <person name="Pu L.-L."/>
            <person name="Saada N."/>
            <person name="Tang L."/>
            <person name="Weissenberger G."/>
            <person name="Zhu Y."/>
            <person name="Hemphill L."/>
            <person name="Shang Y."/>
            <person name="Youmans B."/>
            <person name="Ayvaz T."/>
            <person name="Ross M."/>
            <person name="Santibanez J."/>
            <person name="Aqrawi P."/>
            <person name="Gross S."/>
            <person name="Joshi V."/>
            <person name="Fowler G."/>
            <person name="Nazareth L."/>
            <person name="Reid J."/>
            <person name="Worley K."/>
            <person name="Petrosino J."/>
            <person name="Highlander S."/>
            <person name="Gibbs R."/>
        </authorList>
    </citation>
    <scope>NUCLEOTIDE SEQUENCE [LARGE SCALE GENOMIC DNA]</scope>
    <source>
        <strain evidence="1 2">ATCC 700338</strain>
    </source>
</reference>
<name>E0PET2_STREI</name>
<evidence type="ECO:0000313" key="1">
    <source>
        <dbReference type="EMBL" id="EFM27029.1"/>
    </source>
</evidence>
<sequence length="44" mass="5043">MSQAFSINTFIFKNILQENSENSKLKIKIFIFIQKNLPTLAGLV</sequence>
<keyword evidence="2" id="KW-1185">Reference proteome</keyword>
<proteinExistence type="predicted"/>
<evidence type="ECO:0000313" key="2">
    <source>
        <dbReference type="Proteomes" id="UP000004290"/>
    </source>
</evidence>
<protein>
    <submittedName>
        <fullName evidence="1">Uncharacterized protein</fullName>
    </submittedName>
</protein>
<gene>
    <name evidence="1" type="ORF">HMPREF9319_1355</name>
</gene>
<dbReference type="AlphaFoldDB" id="E0PET2"/>
<dbReference type="HOGENOM" id="CLU_3222616_0_0_9"/>
<dbReference type="EMBL" id="AEEL01000017">
    <property type="protein sequence ID" value="EFM27029.1"/>
    <property type="molecule type" value="Genomic_DNA"/>
</dbReference>
<accession>E0PET2</accession>
<comment type="caution">
    <text evidence="1">The sequence shown here is derived from an EMBL/GenBank/DDBJ whole genome shotgun (WGS) entry which is preliminary data.</text>
</comment>
<dbReference type="Proteomes" id="UP000004290">
    <property type="component" value="Unassembled WGS sequence"/>
</dbReference>
<organism evidence="1 2">
    <name type="scientific">Streptococcus equinus ATCC 700338</name>
    <dbReference type="NCBI Taxonomy" id="864569"/>
    <lineage>
        <taxon>Bacteria</taxon>
        <taxon>Bacillati</taxon>
        <taxon>Bacillota</taxon>
        <taxon>Bacilli</taxon>
        <taxon>Lactobacillales</taxon>
        <taxon>Streptococcaceae</taxon>
        <taxon>Streptococcus</taxon>
    </lineage>
</organism>